<dbReference type="AlphaFoldDB" id="A0A8T0VKV8"/>
<evidence type="ECO:0000313" key="3">
    <source>
        <dbReference type="Proteomes" id="UP000823388"/>
    </source>
</evidence>
<reference evidence="2" key="1">
    <citation type="submission" date="2020-05" db="EMBL/GenBank/DDBJ databases">
        <title>WGS assembly of Panicum virgatum.</title>
        <authorList>
            <person name="Lovell J.T."/>
            <person name="Jenkins J."/>
            <person name="Shu S."/>
            <person name="Juenger T.E."/>
            <person name="Schmutz J."/>
        </authorList>
    </citation>
    <scope>NUCLEOTIDE SEQUENCE</scope>
    <source>
        <strain evidence="2">AP13</strain>
    </source>
</reference>
<evidence type="ECO:0000313" key="2">
    <source>
        <dbReference type="EMBL" id="KAG2637441.1"/>
    </source>
</evidence>
<dbReference type="PANTHER" id="PTHR34395:SF15">
    <property type="entry name" value="OS09G0292400 PROTEIN"/>
    <property type="match status" value="1"/>
</dbReference>
<accession>A0A8T0VKV8</accession>
<comment type="caution">
    <text evidence="2">The sequence shown here is derived from an EMBL/GenBank/DDBJ whole genome shotgun (WGS) entry which is preliminary data.</text>
</comment>
<dbReference type="PANTHER" id="PTHR34395">
    <property type="entry name" value="OS11G0427500 PROTEIN"/>
    <property type="match status" value="1"/>
</dbReference>
<evidence type="ECO:0000256" key="1">
    <source>
        <dbReference type="SAM" id="MobiDB-lite"/>
    </source>
</evidence>
<sequence>DEPPLSLLPELEDDTQQQDDDIVLLEEQRNSREKETKDAYGSEVQRNLREQQTQADIVVTEKHIRLAAIAKRRQEKQDRKSSKSSRVECLMERYIEMKNADYSFKKCVSMLSTMNVTKQEKVKAYSVFKIPENIEIFLSACEDDLECGLCWLRSEMA</sequence>
<feature type="region of interest" description="Disordered" evidence="1">
    <location>
        <begin position="26"/>
        <end position="47"/>
    </location>
</feature>
<protein>
    <submittedName>
        <fullName evidence="2">Uncharacterized protein</fullName>
    </submittedName>
</protein>
<keyword evidence="3" id="KW-1185">Reference proteome</keyword>
<dbReference type="Proteomes" id="UP000823388">
    <property type="component" value="Chromosome 2N"/>
</dbReference>
<feature type="compositionally biased region" description="Basic and acidic residues" evidence="1">
    <location>
        <begin position="26"/>
        <end position="40"/>
    </location>
</feature>
<organism evidence="2 3">
    <name type="scientific">Panicum virgatum</name>
    <name type="common">Blackwell switchgrass</name>
    <dbReference type="NCBI Taxonomy" id="38727"/>
    <lineage>
        <taxon>Eukaryota</taxon>
        <taxon>Viridiplantae</taxon>
        <taxon>Streptophyta</taxon>
        <taxon>Embryophyta</taxon>
        <taxon>Tracheophyta</taxon>
        <taxon>Spermatophyta</taxon>
        <taxon>Magnoliopsida</taxon>
        <taxon>Liliopsida</taxon>
        <taxon>Poales</taxon>
        <taxon>Poaceae</taxon>
        <taxon>PACMAD clade</taxon>
        <taxon>Panicoideae</taxon>
        <taxon>Panicodae</taxon>
        <taxon>Paniceae</taxon>
        <taxon>Panicinae</taxon>
        <taxon>Panicum</taxon>
        <taxon>Panicum sect. Hiantes</taxon>
    </lineage>
</organism>
<name>A0A8T0VKV8_PANVG</name>
<gene>
    <name evidence="2" type="ORF">PVAP13_2NG519800</name>
</gene>
<proteinExistence type="predicted"/>
<dbReference type="EMBL" id="CM029040">
    <property type="protein sequence ID" value="KAG2637441.1"/>
    <property type="molecule type" value="Genomic_DNA"/>
</dbReference>
<feature type="non-terminal residue" evidence="2">
    <location>
        <position position="1"/>
    </location>
</feature>